<gene>
    <name evidence="1" type="ORF">GX50_01049</name>
</gene>
<dbReference type="AlphaFoldDB" id="A0A2B7ZTE6"/>
<keyword evidence="2" id="KW-1185">Reference proteome</keyword>
<organism evidence="1 2">
    <name type="scientific">[Emmonsia] crescens</name>
    <dbReference type="NCBI Taxonomy" id="73230"/>
    <lineage>
        <taxon>Eukaryota</taxon>
        <taxon>Fungi</taxon>
        <taxon>Dikarya</taxon>
        <taxon>Ascomycota</taxon>
        <taxon>Pezizomycotina</taxon>
        <taxon>Eurotiomycetes</taxon>
        <taxon>Eurotiomycetidae</taxon>
        <taxon>Onygenales</taxon>
        <taxon>Ajellomycetaceae</taxon>
        <taxon>Emergomyces</taxon>
    </lineage>
</organism>
<comment type="caution">
    <text evidence="1">The sequence shown here is derived from an EMBL/GenBank/DDBJ whole genome shotgun (WGS) entry which is preliminary data.</text>
</comment>
<protein>
    <submittedName>
        <fullName evidence="1">Uncharacterized protein</fullName>
    </submittedName>
</protein>
<evidence type="ECO:0000313" key="2">
    <source>
        <dbReference type="Proteomes" id="UP000226031"/>
    </source>
</evidence>
<proteinExistence type="predicted"/>
<accession>A0A2B7ZTE6</accession>
<reference evidence="1 2" key="1">
    <citation type="submission" date="2017-10" db="EMBL/GenBank/DDBJ databases">
        <title>Comparative genomics in systemic dimorphic fungi from Ajellomycetaceae.</title>
        <authorList>
            <person name="Munoz J.F."/>
            <person name="Mcewen J.G."/>
            <person name="Clay O.K."/>
            <person name="Cuomo C.A."/>
        </authorList>
    </citation>
    <scope>NUCLEOTIDE SEQUENCE [LARGE SCALE GENOMIC DNA]</scope>
    <source>
        <strain evidence="1 2">UAMH4076</strain>
    </source>
</reference>
<sequence>MQAYYGAPVNPYRLLTDGPALLCILDAHQNQRPKPFVSRISKSLAQYLIEVLLLVAKFLNLARGVSCVPLRFGSLRSLKVRCKDAQEEERNFISGSWKSTILWPPKGLAVWQQLEVPLPIILCKKNFHMLEVNGEL</sequence>
<evidence type="ECO:0000313" key="1">
    <source>
        <dbReference type="EMBL" id="PGH36037.1"/>
    </source>
</evidence>
<name>A0A2B7ZTE6_9EURO</name>
<dbReference type="VEuPathDB" id="FungiDB:EMCG_08783"/>
<dbReference type="Proteomes" id="UP000226031">
    <property type="component" value="Unassembled WGS sequence"/>
</dbReference>
<dbReference type="EMBL" id="PDND01000012">
    <property type="protein sequence ID" value="PGH36037.1"/>
    <property type="molecule type" value="Genomic_DNA"/>
</dbReference>